<protein>
    <submittedName>
        <fullName evidence="1">Uncharacterized protein</fullName>
    </submittedName>
</protein>
<dbReference type="RefSeq" id="WP_086382550.1">
    <property type="nucleotide sequence ID" value="NZ_NBTY01000129.1"/>
</dbReference>
<organism evidence="1 2">
    <name type="scientific">Caballeronia sordidicola</name>
    <name type="common">Burkholderia sordidicola</name>
    <dbReference type="NCBI Taxonomy" id="196367"/>
    <lineage>
        <taxon>Bacteria</taxon>
        <taxon>Pseudomonadati</taxon>
        <taxon>Pseudomonadota</taxon>
        <taxon>Betaproteobacteria</taxon>
        <taxon>Burkholderiales</taxon>
        <taxon>Burkholderiaceae</taxon>
        <taxon>Caballeronia</taxon>
    </lineage>
</organism>
<gene>
    <name evidence="1" type="ORF">PAMC26510_23835</name>
</gene>
<dbReference type="AlphaFoldDB" id="A0A242MIB9"/>
<proteinExistence type="predicted"/>
<dbReference type="EMBL" id="NBTY01000129">
    <property type="protein sequence ID" value="OTP71040.1"/>
    <property type="molecule type" value="Genomic_DNA"/>
</dbReference>
<dbReference type="Proteomes" id="UP000194546">
    <property type="component" value="Unassembled WGS sequence"/>
</dbReference>
<accession>A0A242MIB9</accession>
<name>A0A242MIB9_CABSO</name>
<evidence type="ECO:0000313" key="1">
    <source>
        <dbReference type="EMBL" id="OTP71040.1"/>
    </source>
</evidence>
<reference evidence="1 2" key="1">
    <citation type="submission" date="2017-03" db="EMBL/GenBank/DDBJ databases">
        <title>Genome analysis of strain PAMC 26510.</title>
        <authorList>
            <person name="Oh H.-M."/>
            <person name="Yang J.-A."/>
        </authorList>
    </citation>
    <scope>NUCLEOTIDE SEQUENCE [LARGE SCALE GENOMIC DNA]</scope>
    <source>
        <strain evidence="1 2">PAMC 26510</strain>
    </source>
</reference>
<comment type="caution">
    <text evidence="1">The sequence shown here is derived from an EMBL/GenBank/DDBJ whole genome shotgun (WGS) entry which is preliminary data.</text>
</comment>
<sequence length="76" mass="8223">MSEDQIVYRERGKLNTPGALLNLLEIDVTGLHSVVLEGDSRLIRSPHKRVDAVSTVQPFIGSASAAVRHARTGKTS</sequence>
<evidence type="ECO:0000313" key="2">
    <source>
        <dbReference type="Proteomes" id="UP000194546"/>
    </source>
</evidence>